<evidence type="ECO:0000313" key="3">
    <source>
        <dbReference type="Proteomes" id="UP000824321"/>
    </source>
</evidence>
<evidence type="ECO:0000259" key="1">
    <source>
        <dbReference type="Pfam" id="PF00483"/>
    </source>
</evidence>
<dbReference type="Gene3D" id="3.90.550.10">
    <property type="entry name" value="Spore Coat Polysaccharide Biosynthesis Protein SpsA, Chain A"/>
    <property type="match status" value="1"/>
</dbReference>
<dbReference type="SUPFAM" id="SSF53448">
    <property type="entry name" value="Nucleotide-diphospho-sugar transferases"/>
    <property type="match status" value="1"/>
</dbReference>
<name>A0ABX9A3N9_9SPHN</name>
<dbReference type="Proteomes" id="UP000824321">
    <property type="component" value="Chromosome"/>
</dbReference>
<keyword evidence="3" id="KW-1185">Reference proteome</keyword>
<dbReference type="RefSeq" id="WP_221431468.1">
    <property type="nucleotide sequence ID" value="NZ_CP081294.1"/>
</dbReference>
<dbReference type="PANTHER" id="PTHR47183:SF1">
    <property type="entry name" value="GLUCOSE-1-PHOSPHATE CYTIDYLYLTRANSFERASE"/>
    <property type="match status" value="1"/>
</dbReference>
<keyword evidence="2" id="KW-0808">Transferase</keyword>
<dbReference type="NCBIfam" id="TIGR02623">
    <property type="entry name" value="G1P_cyt_trans"/>
    <property type="match status" value="1"/>
</dbReference>
<dbReference type="GO" id="GO:0047343">
    <property type="term" value="F:glucose-1-phosphate cytidylyltransferase activity"/>
    <property type="evidence" value="ECO:0007669"/>
    <property type="project" value="UniProtKB-EC"/>
</dbReference>
<gene>
    <name evidence="2" type="primary">rfbF</name>
    <name evidence="2" type="ORF">K3136_03155</name>
</gene>
<sequence>MKVVLLAGGLGSRLAEETVRIPKPMVEVAGRPIMLHVMDIYDHFGFSDFIIACGYKAISIKSFFQDLHLMTNDFTVGIGNGKMDLKPTSKVDWKVSVVDTGLSTMTGGRLRRLRDWIGDEPFMVTYSDGVGNIDIGKLVEFHKSHGKLATVTAVQPPARFGNLELDGDQVSEFTEKVRKHETWINGGFFVFEPGVLDYLTGDDEPLEQAPLTKIARDGELMAYKHKGFWHPMDTVRDRDTLNKYAASDNPPWLDFENGKPVLSTDSQVQLVNA</sequence>
<evidence type="ECO:0000313" key="2">
    <source>
        <dbReference type="EMBL" id="QZD95739.1"/>
    </source>
</evidence>
<dbReference type="CDD" id="cd02524">
    <property type="entry name" value="G1P_cytidylyltransferase"/>
    <property type="match status" value="1"/>
</dbReference>
<reference evidence="2 3" key="1">
    <citation type="submission" date="2021-08" db="EMBL/GenBank/DDBJ databases">
        <title>Comparative Genomics Analysis of the Genus Qipengyuania Reveals Extensive Genetic Diversity and Metabolic Versatility, Including the Description of Fifteen Novel Species.</title>
        <authorList>
            <person name="Liu Y."/>
        </authorList>
    </citation>
    <scope>NUCLEOTIDE SEQUENCE [LARGE SCALE GENOMIC DNA]</scope>
    <source>
        <strain evidence="2 3">1NDH1</strain>
    </source>
</reference>
<dbReference type="Pfam" id="PF00483">
    <property type="entry name" value="NTP_transferase"/>
    <property type="match status" value="1"/>
</dbReference>
<keyword evidence="2" id="KW-0548">Nucleotidyltransferase</keyword>
<feature type="domain" description="Nucleotidyl transferase" evidence="1">
    <location>
        <begin position="2"/>
        <end position="209"/>
    </location>
</feature>
<dbReference type="EC" id="2.7.7.33" evidence="2"/>
<dbReference type="PANTHER" id="PTHR47183">
    <property type="entry name" value="GLUCOSE-1-PHOSPHATE CYTIDYLYLTRANSFERASE-RELATED"/>
    <property type="match status" value="1"/>
</dbReference>
<dbReference type="EMBL" id="CP081294">
    <property type="protein sequence ID" value="QZD95739.1"/>
    <property type="molecule type" value="Genomic_DNA"/>
</dbReference>
<proteinExistence type="predicted"/>
<dbReference type="InterPro" id="IPR029044">
    <property type="entry name" value="Nucleotide-diphossugar_trans"/>
</dbReference>
<dbReference type="InterPro" id="IPR046981">
    <property type="entry name" value="G1P_cyt_trans"/>
</dbReference>
<dbReference type="InterPro" id="IPR013446">
    <property type="entry name" value="G1P_cyt_trans-like"/>
</dbReference>
<dbReference type="InterPro" id="IPR005835">
    <property type="entry name" value="NTP_transferase_dom"/>
</dbReference>
<organism evidence="2 3">
    <name type="scientific">Qipengyuania gelatinilytica</name>
    <dbReference type="NCBI Taxonomy" id="2867231"/>
    <lineage>
        <taxon>Bacteria</taxon>
        <taxon>Pseudomonadati</taxon>
        <taxon>Pseudomonadota</taxon>
        <taxon>Alphaproteobacteria</taxon>
        <taxon>Sphingomonadales</taxon>
        <taxon>Erythrobacteraceae</taxon>
        <taxon>Qipengyuania</taxon>
    </lineage>
</organism>
<accession>A0ABX9A3N9</accession>
<protein>
    <submittedName>
        <fullName evidence="2">Glucose-1-phosphate cytidylyltransferase</fullName>
        <ecNumber evidence="2">2.7.7.33</ecNumber>
    </submittedName>
</protein>